<dbReference type="InterPro" id="IPR029442">
    <property type="entry name" value="GyrI-like"/>
</dbReference>
<dbReference type="SUPFAM" id="SSF55136">
    <property type="entry name" value="Probable bacterial effector-binding domain"/>
    <property type="match status" value="1"/>
</dbReference>
<name>A7GZC0_CAMC5</name>
<dbReference type="RefSeq" id="WP_009651503.1">
    <property type="nucleotide sequence ID" value="NC_009715.2"/>
</dbReference>
<dbReference type="Pfam" id="PF06445">
    <property type="entry name" value="GyrI-like"/>
    <property type="match status" value="1"/>
</dbReference>
<dbReference type="Gene3D" id="3.20.80.10">
    <property type="entry name" value="Regulatory factor, effector binding domain"/>
    <property type="match status" value="1"/>
</dbReference>
<dbReference type="SMART" id="SM00871">
    <property type="entry name" value="AraC_E_bind"/>
    <property type="match status" value="1"/>
</dbReference>
<dbReference type="OrthoDB" id="9801008at2"/>
<dbReference type="PANTHER" id="PTHR36444:SF2">
    <property type="entry name" value="TRANSCRIPTIONAL REGULATOR PROTEIN YOBU-RELATED"/>
    <property type="match status" value="1"/>
</dbReference>
<evidence type="ECO:0000313" key="3">
    <source>
        <dbReference type="Proteomes" id="UP000006380"/>
    </source>
</evidence>
<accession>A7GZC0</accession>
<dbReference type="STRING" id="360105.CCV52592_0283"/>
<protein>
    <submittedName>
        <fullName evidence="2">Transcriptional regulator</fullName>
    </submittedName>
</protein>
<evidence type="ECO:0000259" key="1">
    <source>
        <dbReference type="SMART" id="SM00871"/>
    </source>
</evidence>
<gene>
    <name evidence="2" type="ORF">CCV52592_0283</name>
</gene>
<dbReference type="KEGG" id="ccv:CCV52592_0283"/>
<organism evidence="2 3">
    <name type="scientific">Campylobacter curvus (strain 525.92)</name>
    <dbReference type="NCBI Taxonomy" id="360105"/>
    <lineage>
        <taxon>Bacteria</taxon>
        <taxon>Pseudomonadati</taxon>
        <taxon>Campylobacterota</taxon>
        <taxon>Epsilonproteobacteria</taxon>
        <taxon>Campylobacterales</taxon>
        <taxon>Campylobacteraceae</taxon>
        <taxon>Campylobacter</taxon>
    </lineage>
</organism>
<dbReference type="InterPro" id="IPR010499">
    <property type="entry name" value="AraC_E-bd"/>
</dbReference>
<feature type="domain" description="AraC effector-binding" evidence="1">
    <location>
        <begin position="1"/>
        <end position="158"/>
    </location>
</feature>
<dbReference type="HOGENOM" id="CLU_106591_0_1_7"/>
<dbReference type="EMBL" id="CP000767">
    <property type="protein sequence ID" value="EAU01233.1"/>
    <property type="molecule type" value="Genomic_DNA"/>
</dbReference>
<dbReference type="InterPro" id="IPR011256">
    <property type="entry name" value="Reg_factor_effector_dom_sf"/>
</dbReference>
<dbReference type="AlphaFoldDB" id="A7GZC0"/>
<proteinExistence type="predicted"/>
<sequence length="158" mass="17837">MRIVEVKSGFEICGLKTRTSNALEMSGRGKIAALWDEFLKFSYDETGEIFVPQSEIYAVYYDYESDFNGKYSLLIGVKADTLKPGANLEKIYVRAGRYAVFGTEDLSDENLGAKGADLTIALWKAVWANFENSSLKRAYDTDFELYLGDETKIYISIK</sequence>
<dbReference type="PANTHER" id="PTHR36444">
    <property type="entry name" value="TRANSCRIPTIONAL REGULATOR PROTEIN YOBU-RELATED"/>
    <property type="match status" value="1"/>
</dbReference>
<reference evidence="2" key="1">
    <citation type="submission" date="2016-07" db="EMBL/GenBank/DDBJ databases">
        <title>Comparative genomics of the Campylobacter concisus group.</title>
        <authorList>
            <person name="Miller W.G."/>
            <person name="Yee E."/>
            <person name="Chapman M.H."/>
            <person name="Huynh S."/>
            <person name="Bono J.L."/>
            <person name="On S.L.W."/>
            <person name="StLeger J."/>
            <person name="Foster G."/>
            <person name="Parker C.T."/>
        </authorList>
    </citation>
    <scope>NUCLEOTIDE SEQUENCE</scope>
    <source>
        <strain evidence="2">525.92</strain>
    </source>
</reference>
<dbReference type="Proteomes" id="UP000006380">
    <property type="component" value="Chromosome"/>
</dbReference>
<keyword evidence="3" id="KW-1185">Reference proteome</keyword>
<evidence type="ECO:0000313" key="2">
    <source>
        <dbReference type="EMBL" id="EAU01233.1"/>
    </source>
</evidence>
<dbReference type="InterPro" id="IPR053182">
    <property type="entry name" value="YobU-like_regulator"/>
</dbReference>